<dbReference type="EMBL" id="GBHO01041258">
    <property type="protein sequence ID" value="JAG02346.1"/>
    <property type="molecule type" value="Transcribed_RNA"/>
</dbReference>
<name>A0A0A9W4K8_LYGHE</name>
<evidence type="ECO:0000313" key="2">
    <source>
        <dbReference type="EMBL" id="JAG02346.1"/>
    </source>
</evidence>
<gene>
    <name evidence="2" type="primary">infB_12</name>
    <name evidence="2" type="ORF">CM83_2543</name>
</gene>
<evidence type="ECO:0000256" key="1">
    <source>
        <dbReference type="SAM" id="MobiDB-lite"/>
    </source>
</evidence>
<feature type="compositionally biased region" description="Basic and acidic residues" evidence="1">
    <location>
        <begin position="68"/>
        <end position="81"/>
    </location>
</feature>
<proteinExistence type="predicted"/>
<keyword evidence="2" id="KW-0648">Protein biosynthesis</keyword>
<sequence>DFQRQLNSLHNNEAFYREQQAALENHLSRQNSYQNLALKEQQAAFQHQIATNFRQAAAAEEYRHQETNAFNREREELEHRPLPSSYYREAPPPPQKLRLVHSHKHFHPARITIRTNNDW</sequence>
<protein>
    <submittedName>
        <fullName evidence="2">Translation initiation factor IF-2</fullName>
    </submittedName>
</protein>
<accession>A0A0A9W4K8</accession>
<keyword evidence="2" id="KW-0396">Initiation factor</keyword>
<reference evidence="2" key="1">
    <citation type="journal article" date="2014" name="PLoS ONE">
        <title>Transcriptome-Based Identification of ABC Transporters in the Western Tarnished Plant Bug Lygus hesperus.</title>
        <authorList>
            <person name="Hull J.J."/>
            <person name="Chaney K."/>
            <person name="Geib S.M."/>
            <person name="Fabrick J.A."/>
            <person name="Brent C.S."/>
            <person name="Walsh D."/>
            <person name="Lavine L.C."/>
        </authorList>
    </citation>
    <scope>NUCLEOTIDE SEQUENCE</scope>
</reference>
<reference evidence="2" key="2">
    <citation type="submission" date="2014-07" db="EMBL/GenBank/DDBJ databases">
        <authorList>
            <person name="Hull J."/>
        </authorList>
    </citation>
    <scope>NUCLEOTIDE SEQUENCE</scope>
</reference>
<feature type="region of interest" description="Disordered" evidence="1">
    <location>
        <begin position="68"/>
        <end position="95"/>
    </location>
</feature>
<dbReference type="GO" id="GO:0003743">
    <property type="term" value="F:translation initiation factor activity"/>
    <property type="evidence" value="ECO:0007669"/>
    <property type="project" value="UniProtKB-KW"/>
</dbReference>
<dbReference type="AlphaFoldDB" id="A0A0A9W4K8"/>
<feature type="non-terminal residue" evidence="2">
    <location>
        <position position="1"/>
    </location>
</feature>
<organism evidence="2">
    <name type="scientific">Lygus hesperus</name>
    <name type="common">Western plant bug</name>
    <dbReference type="NCBI Taxonomy" id="30085"/>
    <lineage>
        <taxon>Eukaryota</taxon>
        <taxon>Metazoa</taxon>
        <taxon>Ecdysozoa</taxon>
        <taxon>Arthropoda</taxon>
        <taxon>Hexapoda</taxon>
        <taxon>Insecta</taxon>
        <taxon>Pterygota</taxon>
        <taxon>Neoptera</taxon>
        <taxon>Paraneoptera</taxon>
        <taxon>Hemiptera</taxon>
        <taxon>Heteroptera</taxon>
        <taxon>Panheteroptera</taxon>
        <taxon>Cimicomorpha</taxon>
        <taxon>Miridae</taxon>
        <taxon>Mirini</taxon>
        <taxon>Lygus</taxon>
    </lineage>
</organism>